<feature type="transmembrane region" description="Helical" evidence="1">
    <location>
        <begin position="522"/>
        <end position="541"/>
    </location>
</feature>
<dbReference type="InterPro" id="IPR052728">
    <property type="entry name" value="O2_lipid_transport_reg"/>
</dbReference>
<protein>
    <submittedName>
        <fullName evidence="4">Acyl_transf_3 domain-containing protein</fullName>
    </submittedName>
</protein>
<dbReference type="Pfam" id="PF01757">
    <property type="entry name" value="Acyl_transf_3"/>
    <property type="match status" value="1"/>
</dbReference>
<keyword evidence="1" id="KW-0472">Membrane</keyword>
<keyword evidence="1" id="KW-0812">Transmembrane</keyword>
<dbReference type="GO" id="GO:0016747">
    <property type="term" value="F:acyltransferase activity, transferring groups other than amino-acyl groups"/>
    <property type="evidence" value="ECO:0007669"/>
    <property type="project" value="InterPro"/>
</dbReference>
<organism evidence="3 4">
    <name type="scientific">Panagrellus redivivus</name>
    <name type="common">Microworm</name>
    <dbReference type="NCBI Taxonomy" id="6233"/>
    <lineage>
        <taxon>Eukaryota</taxon>
        <taxon>Metazoa</taxon>
        <taxon>Ecdysozoa</taxon>
        <taxon>Nematoda</taxon>
        <taxon>Chromadorea</taxon>
        <taxon>Rhabditida</taxon>
        <taxon>Tylenchina</taxon>
        <taxon>Panagrolaimomorpha</taxon>
        <taxon>Panagrolaimoidea</taxon>
        <taxon>Panagrolaimidae</taxon>
        <taxon>Panagrellus</taxon>
    </lineage>
</organism>
<keyword evidence="1" id="KW-1133">Transmembrane helix</keyword>
<evidence type="ECO:0000313" key="3">
    <source>
        <dbReference type="Proteomes" id="UP000492821"/>
    </source>
</evidence>
<evidence type="ECO:0000259" key="2">
    <source>
        <dbReference type="Pfam" id="PF01757"/>
    </source>
</evidence>
<feature type="transmembrane region" description="Helical" evidence="1">
    <location>
        <begin position="26"/>
        <end position="48"/>
    </location>
</feature>
<dbReference type="AlphaFoldDB" id="A0A7E4ZWB9"/>
<reference evidence="4" key="2">
    <citation type="submission" date="2020-10" db="UniProtKB">
        <authorList>
            <consortium name="WormBaseParasite"/>
        </authorList>
    </citation>
    <scope>IDENTIFICATION</scope>
</reference>
<dbReference type="InterPro" id="IPR002656">
    <property type="entry name" value="Acyl_transf_3_dom"/>
</dbReference>
<feature type="transmembrane region" description="Helical" evidence="1">
    <location>
        <begin position="325"/>
        <end position="344"/>
    </location>
</feature>
<accession>A0A7E4ZWB9</accession>
<sequence length="572" mass="63739">MRGSRASMAAWGVIPRGRSPKNMMMVLNWYCAGVGGGGEWLLVALMTLNNVSDDIEIDITCTTAEMLIKKTRSSLSRQASTCANNIAPFIRATSDAAGNLGYFTVLYTWFGLLFAGTVSDNKYFSAFNIKANFRELVSPKASKMTIVDYIRVMAILWVMVNHLGSEGRIDILERAPSAKAFKNAIHDHTFFGPVFGNSALGVEVFLVLSGLLAARSWSRVATTESGSFRSKYFGFLLKRAFRLFPSVAVFIYFAQSSLSSTYLPRFHDTMLSSCGVKGLASHLTFTSNLQSTPTCLGYLWYLGLDFQLYALSPLLMMALMYNAKFGIFIVSACVTISMVLRGVMCRAYGICNNSDVDIPFISFPNQTESDLEAMYGGIWDMYSRPQTKCGPYFIGVFVGWLTTVISTTPKLSEKTLKVVNYAAIAGALFCVFGILPEYWNPHAGDTLYNTFYTAIFRTLFGACVSWLIMYCTYWHNAQFSIVFNVLATITFQAYLLHMPVVYLFNHVPYLQTATGPWEVLTMLPFVAILSYFAAFLMYLLVEAPMAKVATYVYQVIKQNYLSTDAPVAKKIN</sequence>
<feature type="transmembrane region" description="Helical" evidence="1">
    <location>
        <begin position="235"/>
        <end position="254"/>
    </location>
</feature>
<proteinExistence type="predicted"/>
<feature type="domain" description="Acyltransferase 3" evidence="2">
    <location>
        <begin position="147"/>
        <end position="538"/>
    </location>
</feature>
<feature type="transmembrane region" description="Helical" evidence="1">
    <location>
        <begin position="451"/>
        <end position="469"/>
    </location>
</feature>
<name>A0A7E4ZWB9_PANRE</name>
<dbReference type="PANTHER" id="PTHR11161">
    <property type="entry name" value="O-ACYLTRANSFERASE"/>
    <property type="match status" value="1"/>
</dbReference>
<evidence type="ECO:0000313" key="4">
    <source>
        <dbReference type="WBParaSite" id="Pan_g21243.t1"/>
    </source>
</evidence>
<feature type="transmembrane region" description="Helical" evidence="1">
    <location>
        <begin position="481"/>
        <end position="502"/>
    </location>
</feature>
<dbReference type="PANTHER" id="PTHR11161:SF12">
    <property type="entry name" value="ACYLTRANSFERASE 3 DOMAIN-CONTAINING PROTEIN-RELATED"/>
    <property type="match status" value="1"/>
</dbReference>
<reference evidence="3" key="1">
    <citation type="journal article" date="2013" name="Genetics">
        <title>The draft genome and transcriptome of Panagrellus redivivus are shaped by the harsh demands of a free-living lifestyle.</title>
        <authorList>
            <person name="Srinivasan J."/>
            <person name="Dillman A.R."/>
            <person name="Macchietto M.G."/>
            <person name="Heikkinen L."/>
            <person name="Lakso M."/>
            <person name="Fracchia K.M."/>
            <person name="Antoshechkin I."/>
            <person name="Mortazavi A."/>
            <person name="Wong G."/>
            <person name="Sternberg P.W."/>
        </authorList>
    </citation>
    <scope>NUCLEOTIDE SEQUENCE [LARGE SCALE GENOMIC DNA]</scope>
    <source>
        <strain evidence="3">MT8872</strain>
    </source>
</reference>
<feature type="transmembrane region" description="Helical" evidence="1">
    <location>
        <begin position="100"/>
        <end position="120"/>
    </location>
</feature>
<keyword evidence="3" id="KW-1185">Reference proteome</keyword>
<feature type="transmembrane region" description="Helical" evidence="1">
    <location>
        <begin position="418"/>
        <end position="439"/>
    </location>
</feature>
<dbReference type="Proteomes" id="UP000492821">
    <property type="component" value="Unassembled WGS sequence"/>
</dbReference>
<dbReference type="WBParaSite" id="Pan_g21243.t1">
    <property type="protein sequence ID" value="Pan_g21243.t1"/>
    <property type="gene ID" value="Pan_g21243"/>
</dbReference>
<evidence type="ECO:0000256" key="1">
    <source>
        <dbReference type="SAM" id="Phobius"/>
    </source>
</evidence>